<comment type="caution">
    <text evidence="2">The sequence shown here is derived from an EMBL/GenBank/DDBJ whole genome shotgun (WGS) entry which is preliminary data.</text>
</comment>
<dbReference type="OrthoDB" id="1953515at2"/>
<dbReference type="AlphaFoldDB" id="A0A0L6JGG8"/>
<evidence type="ECO:0000256" key="1">
    <source>
        <dbReference type="SAM" id="MobiDB-lite"/>
    </source>
</evidence>
<sequence length="326" mass="35833">MLRLKTTLIRIFAVSLIISLPITGCGSKNNGQTGQQQSAQNGQNNEEVPKQLTDIEESIESIITALKGPSVPKDDEGSKNTANPNEEDKEKNSPTDESGNKNNQEGDKKSGEGSDQGGESKDSESPSPAQNTPSPKEGDTGNKPQSSPGKSPQQDPWTKITPLVNRLHYQWNELRPDASSKGASRELTDNFSNSLNNLTNTIITKNKEGTLMASNKLYSYIPDILYLYKSKTSPELKRVKYYTRDAVLNSLTPNWSVAEADITSLKSSLSTFKNTTDKKLNEDVSKLDYSISELEKVIKDKNQPLIDIKGRVVLTNINALEKASEK</sequence>
<organism evidence="2 3">
    <name type="scientific">Pseudobacteroides cellulosolvens ATCC 35603 = DSM 2933</name>
    <dbReference type="NCBI Taxonomy" id="398512"/>
    <lineage>
        <taxon>Bacteria</taxon>
        <taxon>Bacillati</taxon>
        <taxon>Bacillota</taxon>
        <taxon>Clostridia</taxon>
        <taxon>Eubacteriales</taxon>
        <taxon>Oscillospiraceae</taxon>
        <taxon>Pseudobacteroides</taxon>
    </lineage>
</organism>
<dbReference type="eggNOG" id="ENOG5030MM0">
    <property type="taxonomic scope" value="Bacteria"/>
</dbReference>
<feature type="compositionally biased region" description="Polar residues" evidence="1">
    <location>
        <begin position="125"/>
        <end position="134"/>
    </location>
</feature>
<feature type="compositionally biased region" description="Polar residues" evidence="1">
    <location>
        <begin position="142"/>
        <end position="156"/>
    </location>
</feature>
<evidence type="ECO:0000313" key="2">
    <source>
        <dbReference type="EMBL" id="KNY24799.1"/>
    </source>
</evidence>
<keyword evidence="3" id="KW-1185">Reference proteome</keyword>
<protein>
    <submittedName>
        <fullName evidence="2">Uncharacterized protein</fullName>
    </submittedName>
</protein>
<evidence type="ECO:0000313" key="3">
    <source>
        <dbReference type="Proteomes" id="UP000036923"/>
    </source>
</evidence>
<proteinExistence type="predicted"/>
<dbReference type="EMBL" id="LGTC01000001">
    <property type="protein sequence ID" value="KNY24799.1"/>
    <property type="molecule type" value="Genomic_DNA"/>
</dbReference>
<dbReference type="RefSeq" id="WP_036939349.1">
    <property type="nucleotide sequence ID" value="NZ_JQKC01000009.1"/>
</dbReference>
<name>A0A0L6JGG8_9FIRM</name>
<reference evidence="3" key="1">
    <citation type="submission" date="2015-07" db="EMBL/GenBank/DDBJ databases">
        <title>Near-Complete Genome Sequence of the Cellulolytic Bacterium Bacteroides (Pseudobacteroides) cellulosolvens ATCC 35603.</title>
        <authorList>
            <person name="Dassa B."/>
            <person name="Utturkar S.M."/>
            <person name="Klingeman D.M."/>
            <person name="Hurt R.A."/>
            <person name="Keller M."/>
            <person name="Xu J."/>
            <person name="Reddy Y.H.K."/>
            <person name="Borovok I."/>
            <person name="Grinberg I.R."/>
            <person name="Lamed R."/>
            <person name="Zhivin O."/>
            <person name="Bayer E.A."/>
            <person name="Brown S.D."/>
        </authorList>
    </citation>
    <scope>NUCLEOTIDE SEQUENCE [LARGE SCALE GENOMIC DNA]</scope>
    <source>
        <strain evidence="3">DSM 2933</strain>
    </source>
</reference>
<gene>
    <name evidence="2" type="ORF">Bccel_0056</name>
</gene>
<feature type="compositionally biased region" description="Low complexity" evidence="1">
    <location>
        <begin position="29"/>
        <end position="45"/>
    </location>
</feature>
<feature type="compositionally biased region" description="Basic and acidic residues" evidence="1">
    <location>
        <begin position="104"/>
        <end position="124"/>
    </location>
</feature>
<accession>A0A0L6JGG8</accession>
<feature type="region of interest" description="Disordered" evidence="1">
    <location>
        <begin position="29"/>
        <end position="158"/>
    </location>
</feature>
<dbReference type="Proteomes" id="UP000036923">
    <property type="component" value="Unassembled WGS sequence"/>
</dbReference>
<dbReference type="STRING" id="398512.Bccel_0056"/>